<dbReference type="Proteomes" id="UP000233293">
    <property type="component" value="Unassembled WGS sequence"/>
</dbReference>
<sequence>MLAQFDDGVAALQQGDYAKALEAWQKDAEAGDPRSQYSMGYLYQFGLGVPHDLPKAKEWYEKAAAQNNADALYALGLLYEAGKVVPRDLAQAMSYYRKAADSGTQADAEYAVGRMILRGRGVARDPKEGVKWLRKAALHRQPAAQYMLGAAYEAGWGVTPDPVEALYWYSRSLDGDVVELQEQDMAFQPKIAIESLRRRLYPEEIRQVEARLKKDRSAEKKAIQKAVKAAPQPKEKPAPAQGFDGDLRLEGHVLLLQLHHVAVQGAAVP</sequence>
<feature type="region of interest" description="Disordered" evidence="1">
    <location>
        <begin position="221"/>
        <end position="242"/>
    </location>
</feature>
<reference evidence="3" key="1">
    <citation type="submission" date="2017-12" db="EMBL/GenBank/DDBJ databases">
        <title>Draft genome sequence of Telmatospirillum siberiense 26-4b1T, an acidotolerant peatland alphaproteobacterium potentially involved in sulfur cycling.</title>
        <authorList>
            <person name="Hausmann B."/>
            <person name="Pjevac P."/>
            <person name="Schreck K."/>
            <person name="Herbold C.W."/>
            <person name="Daims H."/>
            <person name="Wagner M."/>
            <person name="Pester M."/>
            <person name="Loy A."/>
        </authorList>
    </citation>
    <scope>NUCLEOTIDE SEQUENCE [LARGE SCALE GENOMIC DNA]</scope>
    <source>
        <strain evidence="3">26-4b1</strain>
    </source>
</reference>
<dbReference type="EMBL" id="PIUM01000041">
    <property type="protein sequence ID" value="PKU21936.1"/>
    <property type="molecule type" value="Genomic_DNA"/>
</dbReference>
<dbReference type="InterPro" id="IPR006597">
    <property type="entry name" value="Sel1-like"/>
</dbReference>
<dbReference type="PANTHER" id="PTHR43628:SF1">
    <property type="entry name" value="CHITIN SYNTHASE REGULATORY FACTOR 2-RELATED"/>
    <property type="match status" value="1"/>
</dbReference>
<gene>
    <name evidence="2" type="ORF">CWS72_24430</name>
</gene>
<dbReference type="Pfam" id="PF08238">
    <property type="entry name" value="Sel1"/>
    <property type="match status" value="4"/>
</dbReference>
<comment type="caution">
    <text evidence="2">The sequence shown here is derived from an EMBL/GenBank/DDBJ whole genome shotgun (WGS) entry which is preliminary data.</text>
</comment>
<dbReference type="InterPro" id="IPR052945">
    <property type="entry name" value="Mitotic_Regulator"/>
</dbReference>
<dbReference type="SMART" id="SM00671">
    <property type="entry name" value="SEL1"/>
    <property type="match status" value="4"/>
</dbReference>
<dbReference type="InterPro" id="IPR011990">
    <property type="entry name" value="TPR-like_helical_dom_sf"/>
</dbReference>
<accession>A0A2N3PNF8</accession>
<feature type="non-terminal residue" evidence="2">
    <location>
        <position position="269"/>
    </location>
</feature>
<protein>
    <recommendedName>
        <fullName evidence="4">Sel1 repeat family protein</fullName>
    </recommendedName>
</protein>
<evidence type="ECO:0008006" key="4">
    <source>
        <dbReference type="Google" id="ProtNLM"/>
    </source>
</evidence>
<dbReference type="PANTHER" id="PTHR43628">
    <property type="entry name" value="ACTIVATOR OF C KINASE PROTEIN 1-RELATED"/>
    <property type="match status" value="1"/>
</dbReference>
<proteinExistence type="predicted"/>
<keyword evidence="3" id="KW-1185">Reference proteome</keyword>
<dbReference type="SUPFAM" id="SSF81901">
    <property type="entry name" value="HCP-like"/>
    <property type="match status" value="1"/>
</dbReference>
<organism evidence="2 3">
    <name type="scientific">Telmatospirillum siberiense</name>
    <dbReference type="NCBI Taxonomy" id="382514"/>
    <lineage>
        <taxon>Bacteria</taxon>
        <taxon>Pseudomonadati</taxon>
        <taxon>Pseudomonadota</taxon>
        <taxon>Alphaproteobacteria</taxon>
        <taxon>Rhodospirillales</taxon>
        <taxon>Rhodospirillaceae</taxon>
        <taxon>Telmatospirillum</taxon>
    </lineage>
</organism>
<evidence type="ECO:0000256" key="1">
    <source>
        <dbReference type="SAM" id="MobiDB-lite"/>
    </source>
</evidence>
<dbReference type="Gene3D" id="1.25.40.10">
    <property type="entry name" value="Tetratricopeptide repeat domain"/>
    <property type="match status" value="1"/>
</dbReference>
<evidence type="ECO:0000313" key="3">
    <source>
        <dbReference type="Proteomes" id="UP000233293"/>
    </source>
</evidence>
<dbReference type="AlphaFoldDB" id="A0A2N3PNF8"/>
<name>A0A2N3PNF8_9PROT</name>
<evidence type="ECO:0000313" key="2">
    <source>
        <dbReference type="EMBL" id="PKU21936.1"/>
    </source>
</evidence>